<sequence length="51" mass="5474">MATLVYLLPIALFLGALGLGAFLWALRTGQYDDLDGAAERVLIDAEPRGEP</sequence>
<dbReference type="PANTHER" id="PTHR41532:SF1">
    <property type="entry name" value="FIXS PROTEIN"/>
    <property type="match status" value="1"/>
</dbReference>
<organism evidence="2 3">
    <name type="scientific">Rhizobium giardinii</name>
    <dbReference type="NCBI Taxonomy" id="56731"/>
    <lineage>
        <taxon>Bacteria</taxon>
        <taxon>Pseudomonadati</taxon>
        <taxon>Pseudomonadota</taxon>
        <taxon>Alphaproteobacteria</taxon>
        <taxon>Hyphomicrobiales</taxon>
        <taxon>Rhizobiaceae</taxon>
        <taxon>Rhizobium/Agrobacterium group</taxon>
        <taxon>Rhizobium</taxon>
    </lineage>
</organism>
<name>A0A7W8X9A8_9HYPH</name>
<keyword evidence="1" id="KW-1133">Transmembrane helix</keyword>
<dbReference type="NCBIfam" id="TIGR00847">
    <property type="entry name" value="ccoS"/>
    <property type="match status" value="1"/>
</dbReference>
<dbReference type="InterPro" id="IPR004714">
    <property type="entry name" value="Cyt_oxidase_maturation_cbb3"/>
</dbReference>
<keyword evidence="3" id="KW-1185">Reference proteome</keyword>
<comment type="caution">
    <text evidence="2">The sequence shown here is derived from an EMBL/GenBank/DDBJ whole genome shotgun (WGS) entry which is preliminary data.</text>
</comment>
<keyword evidence="1" id="KW-0812">Transmembrane</keyword>
<reference evidence="2 3" key="1">
    <citation type="submission" date="2020-08" db="EMBL/GenBank/DDBJ databases">
        <title>Genomic Encyclopedia of Type Strains, Phase IV (KMG-V): Genome sequencing to study the core and pangenomes of soil and plant-associated prokaryotes.</title>
        <authorList>
            <person name="Whitman W."/>
        </authorList>
    </citation>
    <scope>NUCLEOTIDE SEQUENCE [LARGE SCALE GENOMIC DNA]</scope>
    <source>
        <strain evidence="2 3">SEMIA 4084</strain>
    </source>
</reference>
<proteinExistence type="predicted"/>
<dbReference type="RefSeq" id="WP_018329248.1">
    <property type="nucleotide sequence ID" value="NZ_JACHBK010000008.1"/>
</dbReference>
<keyword evidence="1" id="KW-0472">Membrane</keyword>
<accession>A0A7W8X9A8</accession>
<feature type="transmembrane region" description="Helical" evidence="1">
    <location>
        <begin position="6"/>
        <end position="26"/>
    </location>
</feature>
<dbReference type="Proteomes" id="UP000585507">
    <property type="component" value="Unassembled WGS sequence"/>
</dbReference>
<dbReference type="Pfam" id="PF03597">
    <property type="entry name" value="FixS"/>
    <property type="match status" value="1"/>
</dbReference>
<dbReference type="AlphaFoldDB" id="A0A7W8X9A8"/>
<evidence type="ECO:0000256" key="1">
    <source>
        <dbReference type="SAM" id="Phobius"/>
    </source>
</evidence>
<dbReference type="EMBL" id="JACHBK010000008">
    <property type="protein sequence ID" value="MBB5537034.1"/>
    <property type="molecule type" value="Genomic_DNA"/>
</dbReference>
<dbReference type="PANTHER" id="PTHR41532">
    <property type="entry name" value="FIXS PROTEIN"/>
    <property type="match status" value="1"/>
</dbReference>
<protein>
    <submittedName>
        <fullName evidence="2">Cbb3-type cytochrome oxidase maturation protein</fullName>
    </submittedName>
</protein>
<evidence type="ECO:0000313" key="3">
    <source>
        <dbReference type="Proteomes" id="UP000585507"/>
    </source>
</evidence>
<evidence type="ECO:0000313" key="2">
    <source>
        <dbReference type="EMBL" id="MBB5537034.1"/>
    </source>
</evidence>
<gene>
    <name evidence="2" type="ORF">GGD55_003749</name>
</gene>